<dbReference type="PROSITE" id="PS50005">
    <property type="entry name" value="TPR"/>
    <property type="match status" value="1"/>
</dbReference>
<reference evidence="3" key="1">
    <citation type="submission" date="2015-11" db="EMBL/GenBank/DDBJ databases">
        <authorList>
            <person name="Varghese N."/>
        </authorList>
    </citation>
    <scope>NUCLEOTIDE SEQUENCE [LARGE SCALE GENOMIC DNA]</scope>
    <source>
        <strain evidence="3">JGI-23</strain>
    </source>
</reference>
<dbReference type="RefSeq" id="WP_159421092.1">
    <property type="nucleotide sequence ID" value="NZ_CZVW01000005.1"/>
</dbReference>
<sequence length="364" mass="42126">MMKILDDVKRAEKLQKESKFSEALSIYEKVDKVLSENDFDDEWLYYLRLNEGHCARLAGEFKKSIRYYRFALRIARRIDERAIADAHAGLGTAFRAIGRLNDAIENFEIAVDIYRKIKDEEGLAYILWAKGGTLRFMGFLKDAFEMFKDAFSIYKKLRNKSGIGYSLCGLGGVSRIMGNFDDSLEYYTNANNVLRSLKDKFGIAYSYCGIANANRMLGNFEKAQHYFNLATKNYEEIGDKISYAYTLWGEGTLAKVIGNFEKAIEKFSRAEKIFRETGDKRGLIYTELGKIEINYLMGKKISEKKFDEIFEISKKYGYNFERLHVQLVRGLMKGENVCDVLNEYERLGSRFAQRINLEFPLNLP</sequence>
<evidence type="ECO:0000313" key="2">
    <source>
        <dbReference type="EMBL" id="CUS99236.1"/>
    </source>
</evidence>
<keyword evidence="1" id="KW-0802">TPR repeat</keyword>
<dbReference type="SUPFAM" id="SSF48452">
    <property type="entry name" value="TPR-like"/>
    <property type="match status" value="2"/>
</dbReference>
<dbReference type="Gene3D" id="1.25.40.10">
    <property type="entry name" value="Tetratricopeptide repeat domain"/>
    <property type="match status" value="1"/>
</dbReference>
<feature type="repeat" description="TPR" evidence="1">
    <location>
        <begin position="84"/>
        <end position="117"/>
    </location>
</feature>
<name>A0A0P1MTF1_9BACT</name>
<dbReference type="Pfam" id="PF13424">
    <property type="entry name" value="TPR_12"/>
    <property type="match status" value="2"/>
</dbReference>
<evidence type="ECO:0000313" key="3">
    <source>
        <dbReference type="Proteomes" id="UP000199197"/>
    </source>
</evidence>
<organism evidence="2 3">
    <name type="scientific">Candidatus Chryseopegocella kryptomonas</name>
    <dbReference type="NCBI Taxonomy" id="1633643"/>
    <lineage>
        <taxon>Bacteria</taxon>
        <taxon>Pseudomonadati</taxon>
        <taxon>Candidatus Kryptoniota</taxon>
        <taxon>Candidatus Chryseopegocella</taxon>
    </lineage>
</organism>
<dbReference type="Proteomes" id="UP000199197">
    <property type="component" value="Unassembled WGS sequence"/>
</dbReference>
<dbReference type="InterPro" id="IPR019734">
    <property type="entry name" value="TPR_rpt"/>
</dbReference>
<dbReference type="SMART" id="SM00028">
    <property type="entry name" value="TPR"/>
    <property type="match status" value="5"/>
</dbReference>
<evidence type="ECO:0000256" key="1">
    <source>
        <dbReference type="PROSITE-ProRule" id="PRU00339"/>
    </source>
</evidence>
<protein>
    <submittedName>
        <fullName evidence="2">Tetratricopeptide repeat-containing protein</fullName>
    </submittedName>
</protein>
<dbReference type="EMBL" id="CZVW01000005">
    <property type="protein sequence ID" value="CUS99236.1"/>
    <property type="molecule type" value="Genomic_DNA"/>
</dbReference>
<dbReference type="InterPro" id="IPR011990">
    <property type="entry name" value="TPR-like_helical_dom_sf"/>
</dbReference>
<dbReference type="AlphaFoldDB" id="A0A0P1MTF1"/>
<proteinExistence type="predicted"/>
<gene>
    <name evidence="2" type="ORF">JGI23_00631</name>
</gene>
<dbReference type="PANTHER" id="PTHR10098">
    <property type="entry name" value="RAPSYN-RELATED"/>
    <property type="match status" value="1"/>
</dbReference>
<accession>A0A0P1MTF1</accession>
<dbReference type="OrthoDB" id="9778366at2"/>
<keyword evidence="3" id="KW-1185">Reference proteome</keyword>